<dbReference type="EMBL" id="BGZK01000070">
    <property type="protein sequence ID" value="GBP15191.1"/>
    <property type="molecule type" value="Genomic_DNA"/>
</dbReference>
<feature type="region of interest" description="Disordered" evidence="1">
    <location>
        <begin position="121"/>
        <end position="142"/>
    </location>
</feature>
<proteinExistence type="predicted"/>
<name>A0A4C1TNJ4_EUMVA</name>
<dbReference type="Proteomes" id="UP000299102">
    <property type="component" value="Unassembled WGS sequence"/>
</dbReference>
<evidence type="ECO:0000313" key="2">
    <source>
        <dbReference type="EMBL" id="GBP15191.1"/>
    </source>
</evidence>
<dbReference type="AlphaFoldDB" id="A0A4C1TNJ4"/>
<organism evidence="2 3">
    <name type="scientific">Eumeta variegata</name>
    <name type="common">Bagworm moth</name>
    <name type="synonym">Eumeta japonica</name>
    <dbReference type="NCBI Taxonomy" id="151549"/>
    <lineage>
        <taxon>Eukaryota</taxon>
        <taxon>Metazoa</taxon>
        <taxon>Ecdysozoa</taxon>
        <taxon>Arthropoda</taxon>
        <taxon>Hexapoda</taxon>
        <taxon>Insecta</taxon>
        <taxon>Pterygota</taxon>
        <taxon>Neoptera</taxon>
        <taxon>Endopterygota</taxon>
        <taxon>Lepidoptera</taxon>
        <taxon>Glossata</taxon>
        <taxon>Ditrysia</taxon>
        <taxon>Tineoidea</taxon>
        <taxon>Psychidae</taxon>
        <taxon>Oiketicinae</taxon>
        <taxon>Eumeta</taxon>
    </lineage>
</organism>
<keyword evidence="3" id="KW-1185">Reference proteome</keyword>
<protein>
    <submittedName>
        <fullName evidence="2">Uncharacterized protein</fullName>
    </submittedName>
</protein>
<evidence type="ECO:0000256" key="1">
    <source>
        <dbReference type="SAM" id="MobiDB-lite"/>
    </source>
</evidence>
<accession>A0A4C1TNJ4</accession>
<reference evidence="2 3" key="1">
    <citation type="journal article" date="2019" name="Commun. Biol.">
        <title>The bagworm genome reveals a unique fibroin gene that provides high tensile strength.</title>
        <authorList>
            <person name="Kono N."/>
            <person name="Nakamura H."/>
            <person name="Ohtoshi R."/>
            <person name="Tomita M."/>
            <person name="Numata K."/>
            <person name="Arakawa K."/>
        </authorList>
    </citation>
    <scope>NUCLEOTIDE SEQUENCE [LARGE SCALE GENOMIC DNA]</scope>
</reference>
<evidence type="ECO:0000313" key="3">
    <source>
        <dbReference type="Proteomes" id="UP000299102"/>
    </source>
</evidence>
<feature type="region of interest" description="Disordered" evidence="1">
    <location>
        <begin position="221"/>
        <end position="244"/>
    </location>
</feature>
<comment type="caution">
    <text evidence="2">The sequence shown here is derived from an EMBL/GenBank/DDBJ whole genome shotgun (WGS) entry which is preliminary data.</text>
</comment>
<sequence length="287" mass="32429">MYTSWARPRRRGYGCVPPSFVLNDRLAPDSGPVQPTKFCRSELAANDILRRHYTSALPSSPPRSILRHRDAFVTNFVSVCGNVSGKVSCVFLIRGDESVDESIALGLGKLSRLSRKPLSRRSRLSLATPAPSGPRRPNWPISVRSKHRCYDSKDGRKPDQAIWQLVPSEVSLGIAGVEYVHTLIRQSERLEALESKRPQPILRPSQIEILATRSEITRSREGVPQQWVHDEESDEQASYKNRPWTPTNKAYTNMLHLHVKPTGLVGQINVADVSRYDDAERVQFERL</sequence>
<gene>
    <name evidence="2" type="ORF">EVAR_92199_1</name>
</gene>